<proteinExistence type="predicted"/>
<gene>
    <name evidence="2" type="ORF">C2E21_6384</name>
</gene>
<sequence>MKALSLLALMLLAGAACAWRQEHEDKPHPPPILPREVLRCIKNRDCLGEGWRPVCAGNKALNTTGAFPNWCYMHCANKQEGVHWEKLFSYRASRYCIKNWTRDPATCSVCPVFEHKPDGRPEH</sequence>
<keyword evidence="3" id="KW-1185">Reference proteome</keyword>
<evidence type="ECO:0000313" key="3">
    <source>
        <dbReference type="Proteomes" id="UP000239899"/>
    </source>
</evidence>
<dbReference type="EMBL" id="LHPG02000012">
    <property type="protein sequence ID" value="PRW45084.1"/>
    <property type="molecule type" value="Genomic_DNA"/>
</dbReference>
<evidence type="ECO:0000256" key="1">
    <source>
        <dbReference type="SAM" id="SignalP"/>
    </source>
</evidence>
<dbReference type="AlphaFoldDB" id="A0A2P6TLC9"/>
<keyword evidence="1" id="KW-0732">Signal</keyword>
<dbReference type="Proteomes" id="UP000239899">
    <property type="component" value="Unassembled WGS sequence"/>
</dbReference>
<reference evidence="2 3" key="1">
    <citation type="journal article" date="2018" name="Plant J.">
        <title>Genome sequences of Chlorella sorokiniana UTEX 1602 and Micractinium conductrix SAG 241.80: implications to maltose excretion by a green alga.</title>
        <authorList>
            <person name="Arriola M.B."/>
            <person name="Velmurugan N."/>
            <person name="Zhang Y."/>
            <person name="Plunkett M.H."/>
            <person name="Hondzo H."/>
            <person name="Barney B.M."/>
        </authorList>
    </citation>
    <scope>NUCLEOTIDE SEQUENCE [LARGE SCALE GENOMIC DNA]</scope>
    <source>
        <strain evidence="3">UTEX 1602</strain>
    </source>
</reference>
<accession>A0A2P6TLC9</accession>
<protein>
    <submittedName>
        <fullName evidence="2">Membrane glyco</fullName>
    </submittedName>
</protein>
<organism evidence="2 3">
    <name type="scientific">Chlorella sorokiniana</name>
    <name type="common">Freshwater green alga</name>
    <dbReference type="NCBI Taxonomy" id="3076"/>
    <lineage>
        <taxon>Eukaryota</taxon>
        <taxon>Viridiplantae</taxon>
        <taxon>Chlorophyta</taxon>
        <taxon>core chlorophytes</taxon>
        <taxon>Trebouxiophyceae</taxon>
        <taxon>Chlorellales</taxon>
        <taxon>Chlorellaceae</taxon>
        <taxon>Chlorella clade</taxon>
        <taxon>Chlorella</taxon>
    </lineage>
</organism>
<comment type="caution">
    <text evidence="2">The sequence shown here is derived from an EMBL/GenBank/DDBJ whole genome shotgun (WGS) entry which is preliminary data.</text>
</comment>
<feature type="chain" id="PRO_5015162530" evidence="1">
    <location>
        <begin position="19"/>
        <end position="123"/>
    </location>
</feature>
<name>A0A2P6TLC9_CHLSO</name>
<feature type="signal peptide" evidence="1">
    <location>
        <begin position="1"/>
        <end position="18"/>
    </location>
</feature>
<dbReference type="PROSITE" id="PS51257">
    <property type="entry name" value="PROKAR_LIPOPROTEIN"/>
    <property type="match status" value="1"/>
</dbReference>
<evidence type="ECO:0000313" key="2">
    <source>
        <dbReference type="EMBL" id="PRW45084.1"/>
    </source>
</evidence>